<comment type="caution">
    <text evidence="2">The sequence shown here is derived from an EMBL/GenBank/DDBJ whole genome shotgun (WGS) entry which is preliminary data.</text>
</comment>
<evidence type="ECO:0000313" key="2">
    <source>
        <dbReference type="EMBL" id="THH17187.1"/>
    </source>
</evidence>
<feature type="region of interest" description="Disordered" evidence="1">
    <location>
        <begin position="64"/>
        <end position="115"/>
    </location>
</feature>
<feature type="region of interest" description="Disordered" evidence="1">
    <location>
        <begin position="131"/>
        <end position="199"/>
    </location>
</feature>
<dbReference type="GO" id="GO:0035859">
    <property type="term" value="C:Seh1-associated complex"/>
    <property type="evidence" value="ECO:0007669"/>
    <property type="project" value="TreeGrafter"/>
</dbReference>
<evidence type="ECO:0000313" key="3">
    <source>
        <dbReference type="Proteomes" id="UP000308730"/>
    </source>
</evidence>
<feature type="compositionally biased region" description="Basic and acidic residues" evidence="1">
    <location>
        <begin position="173"/>
        <end position="192"/>
    </location>
</feature>
<dbReference type="PANTHER" id="PTHR46170">
    <property type="entry name" value="GATOR COMPLEX PROTEIN WDR59"/>
    <property type="match status" value="1"/>
</dbReference>
<proteinExistence type="predicted"/>
<name>A0A4S4LYL8_9APHY</name>
<dbReference type="GO" id="GO:1904263">
    <property type="term" value="P:positive regulation of TORC1 signaling"/>
    <property type="evidence" value="ECO:0007669"/>
    <property type="project" value="TreeGrafter"/>
</dbReference>
<dbReference type="OrthoDB" id="311712at2759"/>
<accession>A0A4S4LYL8</accession>
<dbReference type="Proteomes" id="UP000308730">
    <property type="component" value="Unassembled WGS sequence"/>
</dbReference>
<dbReference type="AlphaFoldDB" id="A0A4S4LYL8"/>
<dbReference type="PANTHER" id="PTHR46170:SF1">
    <property type="entry name" value="GATOR COMPLEX PROTEIN WDR59"/>
    <property type="match status" value="1"/>
</dbReference>
<dbReference type="InterPro" id="IPR049567">
    <property type="entry name" value="WDR59-like"/>
</dbReference>
<protein>
    <submittedName>
        <fullName evidence="2">Uncharacterized protein</fullName>
    </submittedName>
</protein>
<keyword evidence="3" id="KW-1185">Reference proteome</keyword>
<dbReference type="GO" id="GO:0035591">
    <property type="term" value="F:signaling adaptor activity"/>
    <property type="evidence" value="ECO:0007669"/>
    <property type="project" value="TreeGrafter"/>
</dbReference>
<feature type="region of interest" description="Disordered" evidence="1">
    <location>
        <begin position="1"/>
        <end position="26"/>
    </location>
</feature>
<sequence length="533" mass="58885">MIDCDERLLQKAGQKTGENVPIPHSNSLHTESIISFSNPPLGSDLPPALSAPVGLRGILAEVRASQMSRPPMPRPTKQPQEILPSEGDNENSAPGQSGTTSSGQGKGAPSRGYVGGRSAQITTFAWLSSVKVGKREDSSGPGSGGESTTVSRMHSRSRPPSLSVDHLPAGILELRKGVEARERTEDDHKDGDGNQSLQDEITSVVNKLTSSKVRLEKADLTKRRTCTFGLHGPWGEATSVFIRQLVCFFRAPPRIVRNLMRDLSASPSIGSRGPDQAPRLFRSPALLSDAVRRLSLAASDRDIDLPETKRTEDAHSILRIMSNLYSFSHQRVRKFSENSRPSEDVPTNYSLLPTRRSTVFIRDASAILGLDIASAAQYVFPSTHPRNWCATNAEIARHAGRVYHQRVFTMLQVMILDSANQGADEKERLELTPLLMKLVEKLYLELLAHKDIQMLSIMAIMLFDLMSTNASCSCNVITIFCPWLLVESVHNQQYAPPHVWYAEGRRASSWQTSVQRPVSEFQFPVTTVWESDI</sequence>
<organism evidence="2 3">
    <name type="scientific">Antrodiella citrinella</name>
    <dbReference type="NCBI Taxonomy" id="2447956"/>
    <lineage>
        <taxon>Eukaryota</taxon>
        <taxon>Fungi</taxon>
        <taxon>Dikarya</taxon>
        <taxon>Basidiomycota</taxon>
        <taxon>Agaricomycotina</taxon>
        <taxon>Agaricomycetes</taxon>
        <taxon>Polyporales</taxon>
        <taxon>Steccherinaceae</taxon>
        <taxon>Antrodiella</taxon>
    </lineage>
</organism>
<dbReference type="GO" id="GO:0034198">
    <property type="term" value="P:cellular response to amino acid starvation"/>
    <property type="evidence" value="ECO:0007669"/>
    <property type="project" value="TreeGrafter"/>
</dbReference>
<dbReference type="EMBL" id="SGPM01000671">
    <property type="protein sequence ID" value="THH17187.1"/>
    <property type="molecule type" value="Genomic_DNA"/>
</dbReference>
<reference evidence="2 3" key="1">
    <citation type="submission" date="2019-02" db="EMBL/GenBank/DDBJ databases">
        <title>Genome sequencing of the rare red list fungi Antrodiella citrinella (Flaviporus citrinellus).</title>
        <authorList>
            <person name="Buettner E."/>
            <person name="Kellner H."/>
        </authorList>
    </citation>
    <scope>NUCLEOTIDE SEQUENCE [LARGE SCALE GENOMIC DNA]</scope>
    <source>
        <strain evidence="2 3">DSM 108506</strain>
    </source>
</reference>
<gene>
    <name evidence="2" type="ORF">EUX98_g9174</name>
</gene>
<dbReference type="GO" id="GO:0005774">
    <property type="term" value="C:vacuolar membrane"/>
    <property type="evidence" value="ECO:0007669"/>
    <property type="project" value="TreeGrafter"/>
</dbReference>
<evidence type="ECO:0000256" key="1">
    <source>
        <dbReference type="SAM" id="MobiDB-lite"/>
    </source>
</evidence>